<reference evidence="1" key="1">
    <citation type="journal article" date="2015" name="Nature">
        <title>Complex archaea that bridge the gap between prokaryotes and eukaryotes.</title>
        <authorList>
            <person name="Spang A."/>
            <person name="Saw J.H."/>
            <person name="Jorgensen S.L."/>
            <person name="Zaremba-Niedzwiedzka K."/>
            <person name="Martijn J."/>
            <person name="Lind A.E."/>
            <person name="van Eijk R."/>
            <person name="Schleper C."/>
            <person name="Guy L."/>
            <person name="Ettema T.J."/>
        </authorList>
    </citation>
    <scope>NUCLEOTIDE SEQUENCE</scope>
</reference>
<evidence type="ECO:0000313" key="1">
    <source>
        <dbReference type="EMBL" id="KKL13093.1"/>
    </source>
</evidence>
<gene>
    <name evidence="1" type="ORF">LCGC14_2529200</name>
</gene>
<accession>A0A0F9DM67</accession>
<dbReference type="EMBL" id="LAZR01040999">
    <property type="protein sequence ID" value="KKL13093.1"/>
    <property type="molecule type" value="Genomic_DNA"/>
</dbReference>
<organism evidence="1">
    <name type="scientific">marine sediment metagenome</name>
    <dbReference type="NCBI Taxonomy" id="412755"/>
    <lineage>
        <taxon>unclassified sequences</taxon>
        <taxon>metagenomes</taxon>
        <taxon>ecological metagenomes</taxon>
    </lineage>
</organism>
<protein>
    <submittedName>
        <fullName evidence="1">Uncharacterized protein</fullName>
    </submittedName>
</protein>
<comment type="caution">
    <text evidence="1">The sequence shown here is derived from an EMBL/GenBank/DDBJ whole genome shotgun (WGS) entry which is preliminary data.</text>
</comment>
<sequence>MESLENDERKGTKGFKMKVTKDQLEKMVDAVLDHKEIKRGSKYLPHVRRKQETLTRQIILIALCAIGIGTPPPKL</sequence>
<dbReference type="AlphaFoldDB" id="A0A0F9DM67"/>
<name>A0A0F9DM67_9ZZZZ</name>
<proteinExistence type="predicted"/>